<evidence type="ECO:0000256" key="6">
    <source>
        <dbReference type="ARBA" id="ARBA00022839"/>
    </source>
</evidence>
<keyword evidence="7" id="KW-0255">Endonuclease</keyword>
<reference evidence="11" key="1">
    <citation type="journal article" date="2011" name="J. Bacteriol.">
        <title>Genome sequences of eight morphologically diverse alphaproteobacteria.</title>
        <authorList>
            <consortium name="US DOE Joint Genome Institute"/>
            <person name="Brown P.J."/>
            <person name="Kysela D.T."/>
            <person name="Buechlein A."/>
            <person name="Hemmerich C."/>
            <person name="Brun Y.V."/>
        </authorList>
    </citation>
    <scope>NUCLEOTIDE SEQUENCE [LARGE SCALE GENOMIC DNA]</scope>
    <source>
        <strain evidence="11">ATCC 49814 / DSM 5838 / IFAM 1418</strain>
    </source>
</reference>
<dbReference type="AlphaFoldDB" id="C6XKD2"/>
<dbReference type="Gene3D" id="3.60.21.10">
    <property type="match status" value="1"/>
</dbReference>
<dbReference type="Proteomes" id="UP000002745">
    <property type="component" value="Chromosome"/>
</dbReference>
<keyword evidence="4 7" id="KW-0540">Nuclease</keyword>
<dbReference type="PANTHER" id="PTHR30337:SF0">
    <property type="entry name" value="NUCLEASE SBCCD SUBUNIT D"/>
    <property type="match status" value="1"/>
</dbReference>
<dbReference type="InterPro" id="IPR004843">
    <property type="entry name" value="Calcineurin-like_PHP"/>
</dbReference>
<name>C6XKD2_HIRBI</name>
<gene>
    <name evidence="7" type="primary">sbcD</name>
    <name evidence="10" type="ordered locus">Hbal_0028</name>
</gene>
<evidence type="ECO:0000256" key="2">
    <source>
        <dbReference type="ARBA" id="ARBA00011322"/>
    </source>
</evidence>
<keyword evidence="7" id="KW-0233">DNA recombination</keyword>
<dbReference type="InterPro" id="IPR004593">
    <property type="entry name" value="SbcD"/>
</dbReference>
<dbReference type="OrthoDB" id="9773856at2"/>
<dbReference type="eggNOG" id="COG0420">
    <property type="taxonomic scope" value="Bacteria"/>
</dbReference>
<dbReference type="Pfam" id="PF12320">
    <property type="entry name" value="SbcD_C"/>
    <property type="match status" value="1"/>
</dbReference>
<keyword evidence="5 7" id="KW-0378">Hydrolase</keyword>
<dbReference type="PANTHER" id="PTHR30337">
    <property type="entry name" value="COMPONENT OF ATP-DEPENDENT DSDNA EXONUCLEASE"/>
    <property type="match status" value="1"/>
</dbReference>
<evidence type="ECO:0000259" key="9">
    <source>
        <dbReference type="Pfam" id="PF12320"/>
    </source>
</evidence>
<accession>C6XKD2</accession>
<feature type="domain" description="Calcineurin-like phosphoesterase" evidence="8">
    <location>
        <begin position="1"/>
        <end position="217"/>
    </location>
</feature>
<evidence type="ECO:0000256" key="7">
    <source>
        <dbReference type="RuleBase" id="RU363069"/>
    </source>
</evidence>
<dbReference type="InterPro" id="IPR026843">
    <property type="entry name" value="SbcD_C"/>
</dbReference>
<dbReference type="NCBIfam" id="TIGR00619">
    <property type="entry name" value="sbcd"/>
    <property type="match status" value="1"/>
</dbReference>
<evidence type="ECO:0000256" key="1">
    <source>
        <dbReference type="ARBA" id="ARBA00010555"/>
    </source>
</evidence>
<keyword evidence="11" id="KW-1185">Reference proteome</keyword>
<evidence type="ECO:0000256" key="4">
    <source>
        <dbReference type="ARBA" id="ARBA00022722"/>
    </source>
</evidence>
<evidence type="ECO:0000256" key="5">
    <source>
        <dbReference type="ARBA" id="ARBA00022801"/>
    </source>
</evidence>
<protein>
    <recommendedName>
        <fullName evidence="3 7">Nuclease SbcCD subunit D</fullName>
    </recommendedName>
</protein>
<keyword evidence="7" id="KW-0235">DNA replication</keyword>
<dbReference type="HOGENOM" id="CLU_038045_0_1_5"/>
<evidence type="ECO:0000259" key="8">
    <source>
        <dbReference type="Pfam" id="PF00149"/>
    </source>
</evidence>
<dbReference type="RefSeq" id="WP_012777888.1">
    <property type="nucleotide sequence ID" value="NC_012982.1"/>
</dbReference>
<dbReference type="STRING" id="582402.Hbal_0028"/>
<evidence type="ECO:0000313" key="10">
    <source>
        <dbReference type="EMBL" id="ACT57730.1"/>
    </source>
</evidence>
<dbReference type="InterPro" id="IPR050535">
    <property type="entry name" value="DNA_Repair-Maintenance_Comp"/>
</dbReference>
<evidence type="ECO:0000256" key="3">
    <source>
        <dbReference type="ARBA" id="ARBA00013365"/>
    </source>
</evidence>
<dbReference type="Pfam" id="PF00149">
    <property type="entry name" value="Metallophos"/>
    <property type="match status" value="1"/>
</dbReference>
<dbReference type="CDD" id="cd00840">
    <property type="entry name" value="MPP_Mre11_N"/>
    <property type="match status" value="1"/>
</dbReference>
<feature type="domain" description="Nuclease SbcCD subunit D C-terminal" evidence="9">
    <location>
        <begin position="267"/>
        <end position="353"/>
    </location>
</feature>
<evidence type="ECO:0000313" key="11">
    <source>
        <dbReference type="Proteomes" id="UP000002745"/>
    </source>
</evidence>
<comment type="similarity">
    <text evidence="1 7">Belongs to the SbcD family.</text>
</comment>
<comment type="subunit">
    <text evidence="2 7">Heterodimer of SbcC and SbcD.</text>
</comment>
<proteinExistence type="inferred from homology"/>
<keyword evidence="6 7" id="KW-0269">Exonuclease</keyword>
<dbReference type="GO" id="GO:0008408">
    <property type="term" value="F:3'-5' exonuclease activity"/>
    <property type="evidence" value="ECO:0007669"/>
    <property type="project" value="InterPro"/>
</dbReference>
<dbReference type="EMBL" id="CP001678">
    <property type="protein sequence ID" value="ACT57730.1"/>
    <property type="molecule type" value="Genomic_DNA"/>
</dbReference>
<dbReference type="SUPFAM" id="SSF56300">
    <property type="entry name" value="Metallo-dependent phosphatases"/>
    <property type="match status" value="1"/>
</dbReference>
<sequence>MKILHTSDWHLGRTFKHASLIDDHQHFLDQLKIVLDQQKPDVLIIAGDIFDRASPPASAVSQFEDFQRHVYFNTQTALIILAGNHDSGERVGMNGAFADPKRVLIRGRLQRDEKPLILNDEFGEVAFSALPYGEIFSARECFEKADIATPADVLNQQVECAKQFVPNGARWVISAHAFVTGASTTETERSLCVGGIETVSADTFNGAHYVALGHLHRSQKVGAEHIRYSGSPLSFAFDEVGNEKSMTLITLGQSGVENIDLIPIKPLRAVREIRGALSDLEKQTDDPNNQDFIHAILTDKGGLVEPMARLRRVYPNVIALTRENKNEVSGNSTGRANAKLDNPQEVISEFIQHVRETAIDPDEQSILDNAMNASSKAEA</sequence>
<dbReference type="KEGG" id="hba:Hbal_0028"/>
<organism evidence="10 11">
    <name type="scientific">Hirschia baltica (strain ATCC 49814 / DSM 5838 / IFAM 1418)</name>
    <dbReference type="NCBI Taxonomy" id="582402"/>
    <lineage>
        <taxon>Bacteria</taxon>
        <taxon>Pseudomonadati</taxon>
        <taxon>Pseudomonadota</taxon>
        <taxon>Alphaproteobacteria</taxon>
        <taxon>Hyphomonadales</taxon>
        <taxon>Hyphomonadaceae</taxon>
        <taxon>Hirschia</taxon>
    </lineage>
</organism>
<dbReference type="InterPro" id="IPR029052">
    <property type="entry name" value="Metallo-depent_PP-like"/>
</dbReference>
<dbReference type="InterPro" id="IPR041796">
    <property type="entry name" value="Mre11_N"/>
</dbReference>
<dbReference type="GO" id="GO:0006310">
    <property type="term" value="P:DNA recombination"/>
    <property type="evidence" value="ECO:0007669"/>
    <property type="project" value="UniProtKB-KW"/>
</dbReference>
<dbReference type="GO" id="GO:0006260">
    <property type="term" value="P:DNA replication"/>
    <property type="evidence" value="ECO:0007669"/>
    <property type="project" value="UniProtKB-KW"/>
</dbReference>
<comment type="function">
    <text evidence="7">SbcCD cleaves DNA hairpin structures. These structures can inhibit DNA replication and are intermediates in certain DNA recombination reactions. The complex acts as a 3'-&gt;5' double strand exonuclease that can open hairpins. It also has a 5' single-strand endonuclease activity.</text>
</comment>
<dbReference type="GO" id="GO:0004519">
    <property type="term" value="F:endonuclease activity"/>
    <property type="evidence" value="ECO:0007669"/>
    <property type="project" value="UniProtKB-KW"/>
</dbReference>